<name>A0A7U3ZGJ4_RUNSL</name>
<gene>
    <name evidence="4" type="ordered locus">Runsl_0298</name>
</gene>
<organism evidence="4 5">
    <name type="scientific">Runella slithyformis (strain ATCC 29530 / DSM 19594 / LMG 11500 / NCIMB 11436 / LSU 4)</name>
    <dbReference type="NCBI Taxonomy" id="761193"/>
    <lineage>
        <taxon>Bacteria</taxon>
        <taxon>Pseudomonadati</taxon>
        <taxon>Bacteroidota</taxon>
        <taxon>Cytophagia</taxon>
        <taxon>Cytophagales</taxon>
        <taxon>Spirosomataceae</taxon>
        <taxon>Runella</taxon>
    </lineage>
</organism>
<dbReference type="PANTHER" id="PTHR44196">
    <property type="entry name" value="DEHYDROGENASE/REDUCTASE SDR FAMILY MEMBER 7B"/>
    <property type="match status" value="1"/>
</dbReference>
<dbReference type="Proteomes" id="UP000000493">
    <property type="component" value="Chromosome"/>
</dbReference>
<evidence type="ECO:0000256" key="2">
    <source>
        <dbReference type="ARBA" id="ARBA00023002"/>
    </source>
</evidence>
<dbReference type="InterPro" id="IPR002347">
    <property type="entry name" value="SDR_fam"/>
</dbReference>
<dbReference type="PROSITE" id="PS00061">
    <property type="entry name" value="ADH_SHORT"/>
    <property type="match status" value="1"/>
</dbReference>
<dbReference type="SUPFAM" id="SSF51735">
    <property type="entry name" value="NAD(P)-binding Rossmann-fold domains"/>
    <property type="match status" value="1"/>
</dbReference>
<protein>
    <submittedName>
        <fullName evidence="4">Short-chain dehydrogenase/reductase SDR</fullName>
    </submittedName>
</protein>
<dbReference type="GO" id="GO:0016491">
    <property type="term" value="F:oxidoreductase activity"/>
    <property type="evidence" value="ECO:0007669"/>
    <property type="project" value="UniProtKB-KW"/>
</dbReference>
<dbReference type="Pfam" id="PF00106">
    <property type="entry name" value="adh_short"/>
    <property type="match status" value="1"/>
</dbReference>
<dbReference type="PIRSF" id="PIRSF000126">
    <property type="entry name" value="11-beta-HSD1"/>
    <property type="match status" value="1"/>
</dbReference>
<dbReference type="AlphaFoldDB" id="A0A7U3ZGJ4"/>
<dbReference type="PRINTS" id="PR00081">
    <property type="entry name" value="GDHRDH"/>
</dbReference>
<keyword evidence="2" id="KW-0560">Oxidoreductase</keyword>
<proteinExistence type="inferred from homology"/>
<dbReference type="PANTHER" id="PTHR44196:SF2">
    <property type="entry name" value="SHORT-CHAIN DEHYDROGENASE-RELATED"/>
    <property type="match status" value="1"/>
</dbReference>
<dbReference type="KEGG" id="rsi:Runsl_0298"/>
<evidence type="ECO:0000256" key="1">
    <source>
        <dbReference type="ARBA" id="ARBA00006484"/>
    </source>
</evidence>
<dbReference type="Gene3D" id="3.40.50.720">
    <property type="entry name" value="NAD(P)-binding Rossmann-like Domain"/>
    <property type="match status" value="1"/>
</dbReference>
<dbReference type="InterPro" id="IPR020904">
    <property type="entry name" value="Sc_DH/Rdtase_CS"/>
</dbReference>
<dbReference type="EMBL" id="CP002859">
    <property type="protein sequence ID" value="AEI46750.1"/>
    <property type="molecule type" value="Genomic_DNA"/>
</dbReference>
<reference evidence="4 5" key="2">
    <citation type="journal article" date="2012" name="Stand. Genomic Sci.">
        <title>Complete genome sequence of the aquatic bacterium Runella slithyformis type strain (LSU 4(T)).</title>
        <authorList>
            <person name="Copeland A."/>
            <person name="Zhang X."/>
            <person name="Misra M."/>
            <person name="Lapidus A."/>
            <person name="Nolan M."/>
            <person name="Lucas S."/>
            <person name="Deshpande S."/>
            <person name="Cheng J.F."/>
            <person name="Tapia R."/>
            <person name="Goodwin L.A."/>
            <person name="Pitluck S."/>
            <person name="Liolios K."/>
            <person name="Pagani I."/>
            <person name="Ivanova N."/>
            <person name="Mikhailova N."/>
            <person name="Pati A."/>
            <person name="Chen A."/>
            <person name="Palaniappan K."/>
            <person name="Land M."/>
            <person name="Hauser L."/>
            <person name="Pan C."/>
            <person name="Jeffries C.D."/>
            <person name="Detter J.C."/>
            <person name="Brambilla E.M."/>
            <person name="Rohde M."/>
            <person name="Djao O.D."/>
            <person name="Goker M."/>
            <person name="Sikorski J."/>
            <person name="Tindall B.J."/>
            <person name="Woyke T."/>
            <person name="Bristow J."/>
            <person name="Eisen J.A."/>
            <person name="Markowitz V."/>
            <person name="Hugenholtz P."/>
            <person name="Kyrpides N.C."/>
            <person name="Klenk H.P."/>
            <person name="Mavromatis K."/>
        </authorList>
    </citation>
    <scope>NUCLEOTIDE SEQUENCE [LARGE SCALE GENOMIC DNA]</scope>
    <source>
        <strain evidence="5">ATCC 29530 / DSM 19594 / LMG 11500 / NCIMB 11436 / LSU 4</strain>
    </source>
</reference>
<dbReference type="GO" id="GO:0016020">
    <property type="term" value="C:membrane"/>
    <property type="evidence" value="ECO:0007669"/>
    <property type="project" value="TreeGrafter"/>
</dbReference>
<evidence type="ECO:0000313" key="4">
    <source>
        <dbReference type="EMBL" id="AEI46750.1"/>
    </source>
</evidence>
<accession>A0A7U3ZGJ4</accession>
<comment type="similarity">
    <text evidence="1 3">Belongs to the short-chain dehydrogenases/reductases (SDR) family.</text>
</comment>
<dbReference type="CDD" id="cd05233">
    <property type="entry name" value="SDR_c"/>
    <property type="match status" value="1"/>
</dbReference>
<dbReference type="InterPro" id="IPR036291">
    <property type="entry name" value="NAD(P)-bd_dom_sf"/>
</dbReference>
<dbReference type="RefSeq" id="WP_013926075.1">
    <property type="nucleotide sequence ID" value="NC_015703.1"/>
</dbReference>
<dbReference type="PRINTS" id="PR00080">
    <property type="entry name" value="SDRFAMILY"/>
</dbReference>
<keyword evidence="5" id="KW-1185">Reference proteome</keyword>
<evidence type="ECO:0000256" key="3">
    <source>
        <dbReference type="RuleBase" id="RU000363"/>
    </source>
</evidence>
<sequence length="267" mass="28749">MSSTQPYALVTGASRGIGKAIAKELAARQYNLLLVSVDEPTLRAAAFGLKQEFPTLDIRYFAQDLSAHGAVGAIKEWSAPFRSSLNVVVNNAGFGLTGRFEELSVEEQLNMIDVNFKALVALSHAFIPILTQSSAKKAYLLNVASTTAYQSVPYLSVYTATKAAVLSFSRSIRHELSGSKVSVSVVSPGSTDTNFVQRARMGEEVKKLAEKVNMTPEEVAKIAVAGLFQGKAEIVPGFLNVLNAFLPRLVPKILVEKIAGNIYKPKG</sequence>
<evidence type="ECO:0000313" key="5">
    <source>
        <dbReference type="Proteomes" id="UP000000493"/>
    </source>
</evidence>
<reference evidence="5" key="1">
    <citation type="submission" date="2011-06" db="EMBL/GenBank/DDBJ databases">
        <title>The complete genome of chromosome of Runella slithyformis DSM 19594.</title>
        <authorList>
            <consortium name="US DOE Joint Genome Institute (JGI-PGF)"/>
            <person name="Lucas S."/>
            <person name="Han J."/>
            <person name="Lapidus A."/>
            <person name="Bruce D."/>
            <person name="Goodwin L."/>
            <person name="Pitluck S."/>
            <person name="Peters L."/>
            <person name="Kyrpides N."/>
            <person name="Mavromatis K."/>
            <person name="Ivanova N."/>
            <person name="Ovchinnikova G."/>
            <person name="Zhang X."/>
            <person name="Misra M."/>
            <person name="Detter J.C."/>
            <person name="Tapia R."/>
            <person name="Han C."/>
            <person name="Land M."/>
            <person name="Hauser L."/>
            <person name="Markowitz V."/>
            <person name="Cheng J.-F."/>
            <person name="Hugenholtz P."/>
            <person name="Woyke T."/>
            <person name="Wu D."/>
            <person name="Tindall B."/>
            <person name="Faehrich R."/>
            <person name="Brambilla E."/>
            <person name="Klenk H.-P."/>
            <person name="Eisen J.A."/>
        </authorList>
    </citation>
    <scope>NUCLEOTIDE SEQUENCE [LARGE SCALE GENOMIC DNA]</scope>
    <source>
        <strain evidence="5">ATCC 29530 / DSM 19594 / LMG 11500 / NCIMB 11436 / LSU 4</strain>
    </source>
</reference>